<reference evidence="1 2" key="1">
    <citation type="journal article" date="2023" name="Science">
        <title>Complex scaffold remodeling in plant triterpene biosynthesis.</title>
        <authorList>
            <person name="De La Pena R."/>
            <person name="Hodgson H."/>
            <person name="Liu J.C."/>
            <person name="Stephenson M.J."/>
            <person name="Martin A.C."/>
            <person name="Owen C."/>
            <person name="Harkess A."/>
            <person name="Leebens-Mack J."/>
            <person name="Jimenez L.E."/>
            <person name="Osbourn A."/>
            <person name="Sattely E.S."/>
        </authorList>
    </citation>
    <scope>NUCLEOTIDE SEQUENCE [LARGE SCALE GENOMIC DNA]</scope>
    <source>
        <strain evidence="2">cv. JPN11</strain>
        <tissue evidence="1">Leaf</tissue>
    </source>
</reference>
<evidence type="ECO:0000313" key="2">
    <source>
        <dbReference type="Proteomes" id="UP001164539"/>
    </source>
</evidence>
<gene>
    <name evidence="1" type="ORF">OWV82_021737</name>
</gene>
<proteinExistence type="predicted"/>
<protein>
    <submittedName>
        <fullName evidence="1">Acyl-CoA-binding domain protein</fullName>
    </submittedName>
</protein>
<keyword evidence="2" id="KW-1185">Reference proteome</keyword>
<evidence type="ECO:0000313" key="1">
    <source>
        <dbReference type="EMBL" id="KAJ4704893.1"/>
    </source>
</evidence>
<comment type="caution">
    <text evidence="1">The sequence shown here is derived from an EMBL/GenBank/DDBJ whole genome shotgun (WGS) entry which is preliminary data.</text>
</comment>
<sequence length="127" mass="14591">MRGRKPIVVALMVAMVMGIAIYLRLWTIDYTVSSVDTELIRRQFDIANRDAMDEAAEWRRKYDEEFERATKCAVELAEARDSLGKKVDRASNIKQKLAMLQQENAALLERVKVLNQQLESQKLKCGS</sequence>
<dbReference type="Proteomes" id="UP001164539">
    <property type="component" value="Chromosome 12"/>
</dbReference>
<name>A0ACC1X1I7_MELAZ</name>
<accession>A0ACC1X1I7</accession>
<organism evidence="1 2">
    <name type="scientific">Melia azedarach</name>
    <name type="common">Chinaberry tree</name>
    <dbReference type="NCBI Taxonomy" id="155640"/>
    <lineage>
        <taxon>Eukaryota</taxon>
        <taxon>Viridiplantae</taxon>
        <taxon>Streptophyta</taxon>
        <taxon>Embryophyta</taxon>
        <taxon>Tracheophyta</taxon>
        <taxon>Spermatophyta</taxon>
        <taxon>Magnoliopsida</taxon>
        <taxon>eudicotyledons</taxon>
        <taxon>Gunneridae</taxon>
        <taxon>Pentapetalae</taxon>
        <taxon>rosids</taxon>
        <taxon>malvids</taxon>
        <taxon>Sapindales</taxon>
        <taxon>Meliaceae</taxon>
        <taxon>Melia</taxon>
    </lineage>
</organism>
<dbReference type="EMBL" id="CM051405">
    <property type="protein sequence ID" value="KAJ4704893.1"/>
    <property type="molecule type" value="Genomic_DNA"/>
</dbReference>